<gene>
    <name evidence="1" type="ORF">IO48_09205</name>
</gene>
<proteinExistence type="predicted"/>
<sequence>MVYGIKDMSSCGHIIAWVSSLPETIEGNQYVCVDDEFYDEFYYRNVWFGDDGSWTTEKPYTYKYHYLDNGRWRLDHDKVNLHISQTKDVFSNNLRRYVEMGLEGLVCNYIHRQINDIETLDDVEEFALIKFGGKYEAIYNYRYCVTI</sequence>
<dbReference type="RefSeq" id="WP_039164122.1">
    <property type="nucleotide sequence ID" value="NZ_JPJQ01000041.1"/>
</dbReference>
<accession>A0A0A2ZUS9</accession>
<name>A0A0A2ZUS9_9PAST</name>
<dbReference type="AlphaFoldDB" id="A0A0A2ZUS9"/>
<protein>
    <submittedName>
        <fullName evidence="1">Uncharacterized protein</fullName>
    </submittedName>
</protein>
<dbReference type="Proteomes" id="UP000030554">
    <property type="component" value="Unassembled WGS sequence"/>
</dbReference>
<dbReference type="EMBL" id="JPJQ01000041">
    <property type="protein sequence ID" value="KGQ60828.1"/>
    <property type="molecule type" value="Genomic_DNA"/>
</dbReference>
<organism evidence="1 2">
    <name type="scientific">Gallibacterium anatis 4895</name>
    <dbReference type="NCBI Taxonomy" id="1396510"/>
    <lineage>
        <taxon>Bacteria</taxon>
        <taxon>Pseudomonadati</taxon>
        <taxon>Pseudomonadota</taxon>
        <taxon>Gammaproteobacteria</taxon>
        <taxon>Pasteurellales</taxon>
        <taxon>Pasteurellaceae</taxon>
        <taxon>Gallibacterium</taxon>
    </lineage>
</organism>
<reference evidence="1 2" key="1">
    <citation type="submission" date="2014-07" db="EMBL/GenBank/DDBJ databases">
        <title>Chaperone-usher fimbriae in a diverse selection of Gallibacterium genomes.</title>
        <authorList>
            <person name="Kudirkiene E."/>
            <person name="Bager R.J."/>
            <person name="Johnson T.J."/>
            <person name="Bojesen A.M."/>
        </authorList>
    </citation>
    <scope>NUCLEOTIDE SEQUENCE [LARGE SCALE GENOMIC DNA]</scope>
    <source>
        <strain evidence="1 2">4895</strain>
    </source>
</reference>
<evidence type="ECO:0000313" key="2">
    <source>
        <dbReference type="Proteomes" id="UP000030554"/>
    </source>
</evidence>
<comment type="caution">
    <text evidence="1">The sequence shown here is derived from an EMBL/GenBank/DDBJ whole genome shotgun (WGS) entry which is preliminary data.</text>
</comment>
<evidence type="ECO:0000313" key="1">
    <source>
        <dbReference type="EMBL" id="KGQ60828.1"/>
    </source>
</evidence>